<dbReference type="EMBL" id="JBHRTO010000002">
    <property type="protein sequence ID" value="MFC3182381.1"/>
    <property type="molecule type" value="Genomic_DNA"/>
</dbReference>
<organism evidence="6 7">
    <name type="scientific">Cypionkella sinensis</name>
    <dbReference type="NCBI Taxonomy" id="1756043"/>
    <lineage>
        <taxon>Bacteria</taxon>
        <taxon>Pseudomonadati</taxon>
        <taxon>Pseudomonadota</taxon>
        <taxon>Alphaproteobacteria</taxon>
        <taxon>Rhodobacterales</taxon>
        <taxon>Paracoccaceae</taxon>
        <taxon>Cypionkella</taxon>
    </lineage>
</organism>
<dbReference type="PROSITE" id="PS50146">
    <property type="entry name" value="DAGK"/>
    <property type="match status" value="1"/>
</dbReference>
<dbReference type="InterPro" id="IPR017438">
    <property type="entry name" value="ATP-NAD_kinase_N"/>
</dbReference>
<keyword evidence="7" id="KW-1185">Reference proteome</keyword>
<proteinExistence type="predicted"/>
<name>A0ABV7J489_9RHOB</name>
<gene>
    <name evidence="6" type="ORF">ACFOGH_15375</name>
</gene>
<dbReference type="Gene3D" id="3.40.50.10330">
    <property type="entry name" value="Probable inorganic polyphosphate/atp-NAD kinase, domain 1"/>
    <property type="match status" value="1"/>
</dbReference>
<keyword evidence="1 6" id="KW-0808">Transferase</keyword>
<dbReference type="InterPro" id="IPR045540">
    <property type="entry name" value="YegS/DAGK_C"/>
</dbReference>
<reference evidence="7" key="1">
    <citation type="journal article" date="2019" name="Int. J. Syst. Evol. Microbiol.">
        <title>The Global Catalogue of Microorganisms (GCM) 10K type strain sequencing project: providing services to taxonomists for standard genome sequencing and annotation.</title>
        <authorList>
            <consortium name="The Broad Institute Genomics Platform"/>
            <consortium name="The Broad Institute Genome Sequencing Center for Infectious Disease"/>
            <person name="Wu L."/>
            <person name="Ma J."/>
        </authorList>
    </citation>
    <scope>NUCLEOTIDE SEQUENCE [LARGE SCALE GENOMIC DNA]</scope>
    <source>
        <strain evidence="7">KCTC 52039</strain>
    </source>
</reference>
<keyword evidence="2" id="KW-0547">Nucleotide-binding</keyword>
<keyword evidence="3 6" id="KW-0418">Kinase</keyword>
<dbReference type="PANTHER" id="PTHR12358">
    <property type="entry name" value="SPHINGOSINE KINASE"/>
    <property type="match status" value="1"/>
</dbReference>
<sequence length="315" mass="34046">MNTPSPTLNLAACKVALVLNGASGKADGHANQDMIRDKLTPHVKEFVPYPVSNGADIPKAAERAVQDGADVVIALGGDGTQSAVAGALAGTGSVMGVLPGGTFNYFARELQVGETLEQALDTLITGQVRSMDVGDVNGRVFLNNASFGVYPKILERREAIYKRWGRSRIAAYWSALVTLWEMRDPMHLWVTLDGKRQEFHTPLAFVARSAYQLENMGLEGAEAIRAGKLVLFLAKGHGPRQLIVAGFRLVIGKSVRGQDFDLLVADEIEIDSRQPRRLLAFDGEKERATGPFKLRVQRDALRVIVPAGGEKATAA</sequence>
<dbReference type="InterPro" id="IPR001206">
    <property type="entry name" value="Diacylglycerol_kinase_cat_dom"/>
</dbReference>
<dbReference type="Proteomes" id="UP001595547">
    <property type="component" value="Unassembled WGS sequence"/>
</dbReference>
<keyword evidence="4" id="KW-0067">ATP-binding</keyword>
<dbReference type="RefSeq" id="WP_380074049.1">
    <property type="nucleotide sequence ID" value="NZ_JBHRTO010000002.1"/>
</dbReference>
<dbReference type="GO" id="GO:0016301">
    <property type="term" value="F:kinase activity"/>
    <property type="evidence" value="ECO:0007669"/>
    <property type="project" value="UniProtKB-KW"/>
</dbReference>
<dbReference type="SUPFAM" id="SSF111331">
    <property type="entry name" value="NAD kinase/diacylglycerol kinase-like"/>
    <property type="match status" value="1"/>
</dbReference>
<comment type="caution">
    <text evidence="6">The sequence shown here is derived from an EMBL/GenBank/DDBJ whole genome shotgun (WGS) entry which is preliminary data.</text>
</comment>
<dbReference type="SMART" id="SM00046">
    <property type="entry name" value="DAGKc"/>
    <property type="match status" value="1"/>
</dbReference>
<dbReference type="EC" id="2.7.1.-" evidence="6"/>
<dbReference type="InterPro" id="IPR016064">
    <property type="entry name" value="NAD/diacylglycerol_kinase_sf"/>
</dbReference>
<dbReference type="Pfam" id="PF19279">
    <property type="entry name" value="YegS_C"/>
    <property type="match status" value="1"/>
</dbReference>
<evidence type="ECO:0000256" key="3">
    <source>
        <dbReference type="ARBA" id="ARBA00022777"/>
    </source>
</evidence>
<dbReference type="Pfam" id="PF00781">
    <property type="entry name" value="DAGK_cat"/>
    <property type="match status" value="1"/>
</dbReference>
<evidence type="ECO:0000256" key="4">
    <source>
        <dbReference type="ARBA" id="ARBA00022840"/>
    </source>
</evidence>
<evidence type="ECO:0000313" key="6">
    <source>
        <dbReference type="EMBL" id="MFC3182381.1"/>
    </source>
</evidence>
<accession>A0ABV7J489</accession>
<evidence type="ECO:0000313" key="7">
    <source>
        <dbReference type="Proteomes" id="UP001595547"/>
    </source>
</evidence>
<protein>
    <submittedName>
        <fullName evidence="6">Diacylglycerol/lipid kinase family protein</fullName>
        <ecNumber evidence="6">2.7.1.-</ecNumber>
    </submittedName>
</protein>
<evidence type="ECO:0000259" key="5">
    <source>
        <dbReference type="PROSITE" id="PS50146"/>
    </source>
</evidence>
<dbReference type="Gene3D" id="2.60.200.40">
    <property type="match status" value="1"/>
</dbReference>
<evidence type="ECO:0000256" key="2">
    <source>
        <dbReference type="ARBA" id="ARBA00022741"/>
    </source>
</evidence>
<feature type="domain" description="DAGKc" evidence="5">
    <location>
        <begin position="10"/>
        <end position="140"/>
    </location>
</feature>
<evidence type="ECO:0000256" key="1">
    <source>
        <dbReference type="ARBA" id="ARBA00022679"/>
    </source>
</evidence>
<dbReference type="PANTHER" id="PTHR12358:SF54">
    <property type="entry name" value="SPHINGOSINE KINASE RELATED PROTEIN"/>
    <property type="match status" value="1"/>
</dbReference>
<dbReference type="InterPro" id="IPR050187">
    <property type="entry name" value="Lipid_Phosphate_FormReg"/>
</dbReference>